<organism evidence="6 7">
    <name type="scientific">Aerococcus christensenii</name>
    <dbReference type="NCBI Taxonomy" id="87541"/>
    <lineage>
        <taxon>Bacteria</taxon>
        <taxon>Bacillati</taxon>
        <taxon>Bacillota</taxon>
        <taxon>Bacilli</taxon>
        <taxon>Lactobacillales</taxon>
        <taxon>Aerococcaceae</taxon>
        <taxon>Aerococcus</taxon>
    </lineage>
</organism>
<dbReference type="PANTHER" id="PTHR13696:SF52">
    <property type="entry name" value="PARA FAMILY PROTEIN CT_582"/>
    <property type="match status" value="1"/>
</dbReference>
<dbReference type="Pfam" id="PF13614">
    <property type="entry name" value="AAA_31"/>
    <property type="match status" value="1"/>
</dbReference>
<dbReference type="PANTHER" id="PTHR13696">
    <property type="entry name" value="P-LOOP CONTAINING NUCLEOSIDE TRIPHOSPHATE HYDROLASE"/>
    <property type="match status" value="1"/>
</dbReference>
<dbReference type="FunFam" id="3.40.50.300:FF:000285">
    <property type="entry name" value="Sporulation initiation inhibitor Soj"/>
    <property type="match status" value="1"/>
</dbReference>
<dbReference type="Proteomes" id="UP000070422">
    <property type="component" value="Unassembled WGS sequence"/>
</dbReference>
<comment type="subunit">
    <text evidence="3">Dimerizes in the presence of ATP but not ADP; ATP-binding is required for double-stranded (ds)DNA-binding. Interacts with DnaA.</text>
</comment>
<evidence type="ECO:0000313" key="6">
    <source>
        <dbReference type="EMBL" id="KXB36155.1"/>
    </source>
</evidence>
<accession>A0A133XYX9</accession>
<protein>
    <recommendedName>
        <fullName evidence="4">Sporulation initiation inhibitor protein Soj</fullName>
    </recommendedName>
</protein>
<dbReference type="AlphaFoldDB" id="A0A133XYX9"/>
<evidence type="ECO:0000256" key="3">
    <source>
        <dbReference type="ARBA" id="ARBA00062323"/>
    </source>
</evidence>
<gene>
    <name evidence="6" type="ORF">HMPREF3187_01009</name>
</gene>
<reference evidence="6 7" key="1">
    <citation type="submission" date="2016-01" db="EMBL/GenBank/DDBJ databases">
        <authorList>
            <person name="Oliw E.H."/>
        </authorList>
    </citation>
    <scope>NUCLEOTIDE SEQUENCE [LARGE SCALE GENOMIC DNA]</scope>
    <source>
        <strain evidence="6 7">KA00635</strain>
    </source>
</reference>
<dbReference type="Gene3D" id="3.40.50.300">
    <property type="entry name" value="P-loop containing nucleotide triphosphate hydrolases"/>
    <property type="match status" value="1"/>
</dbReference>
<comment type="catalytic activity">
    <reaction evidence="2">
        <text>ATP + H2O = ADP + phosphate + H(+)</text>
        <dbReference type="Rhea" id="RHEA:13065"/>
        <dbReference type="ChEBI" id="CHEBI:15377"/>
        <dbReference type="ChEBI" id="CHEBI:15378"/>
        <dbReference type="ChEBI" id="CHEBI:30616"/>
        <dbReference type="ChEBI" id="CHEBI:43474"/>
        <dbReference type="ChEBI" id="CHEBI:456216"/>
    </reaction>
</comment>
<dbReference type="InterPro" id="IPR050678">
    <property type="entry name" value="DNA_Partitioning_ATPase"/>
</dbReference>
<comment type="similarity">
    <text evidence="1">Belongs to the ParA family.</text>
</comment>
<dbReference type="SUPFAM" id="SSF52540">
    <property type="entry name" value="P-loop containing nucleoside triphosphate hydrolases"/>
    <property type="match status" value="1"/>
</dbReference>
<dbReference type="InterPro" id="IPR027417">
    <property type="entry name" value="P-loop_NTPase"/>
</dbReference>
<evidence type="ECO:0000256" key="4">
    <source>
        <dbReference type="ARBA" id="ARBA00071824"/>
    </source>
</evidence>
<sequence>MRKGRIAFRPFFMRKIDRGGRSMGNVIAIANQKGGVGKTTTAVNLAAALVYEGKHVLLVDSDAQGNATSGLGISKASVEVDIYDVLVNEVPIRTTIQKTTRENLDLVPATIQLAGAEVELTNLPQRERRMKKAIDEIKEDYDYLIIDCPPSLGHLTINAFTAADSILIPVQSEYYALEGLSQLLNTIQLVQKHFNSSLKIEGVLMTMFDARTNLSNEVVGEVKKYFGDKVYETLIPRNVRLSEAPSYGLSIIDYDMSSRGAKVYLQLAKEVLENDQ</sequence>
<proteinExistence type="inferred from homology"/>
<evidence type="ECO:0000313" key="7">
    <source>
        <dbReference type="Proteomes" id="UP000070422"/>
    </source>
</evidence>
<comment type="caution">
    <text evidence="6">The sequence shown here is derived from an EMBL/GenBank/DDBJ whole genome shotgun (WGS) entry which is preliminary data.</text>
</comment>
<evidence type="ECO:0000256" key="1">
    <source>
        <dbReference type="ARBA" id="ARBA00006976"/>
    </source>
</evidence>
<dbReference type="EMBL" id="LSCQ01000047">
    <property type="protein sequence ID" value="KXB36155.1"/>
    <property type="molecule type" value="Genomic_DNA"/>
</dbReference>
<evidence type="ECO:0000259" key="5">
    <source>
        <dbReference type="Pfam" id="PF13614"/>
    </source>
</evidence>
<feature type="domain" description="AAA" evidence="5">
    <location>
        <begin position="25"/>
        <end position="200"/>
    </location>
</feature>
<dbReference type="PATRIC" id="fig|87541.4.peg.1000"/>
<name>A0A133XYX9_9LACT</name>
<dbReference type="InterPro" id="IPR025669">
    <property type="entry name" value="AAA_dom"/>
</dbReference>
<dbReference type="CDD" id="cd02042">
    <property type="entry name" value="ParAB_family"/>
    <property type="match status" value="1"/>
</dbReference>
<evidence type="ECO:0000256" key="2">
    <source>
        <dbReference type="ARBA" id="ARBA00049360"/>
    </source>
</evidence>
<dbReference type="STRING" id="87541.AWM71_03085"/>